<dbReference type="Proteomes" id="UP000199600">
    <property type="component" value="Unassembled WGS sequence"/>
</dbReference>
<name>A0A1A8Y0Y7_9RHOO</name>
<proteinExistence type="predicted"/>
<gene>
    <name evidence="1" type="ORF">PROAA_610037</name>
</gene>
<protein>
    <submittedName>
        <fullName evidence="1">Uncharacterized protein</fullName>
    </submittedName>
</protein>
<dbReference type="AlphaFoldDB" id="A0A1A8Y0Y7"/>
<keyword evidence="2" id="KW-1185">Reference proteome</keyword>
<accession>A0A1A8Y0Y7</accession>
<dbReference type="RefSeq" id="WP_186412250.1">
    <property type="nucleotide sequence ID" value="NZ_FLQY01000364.1"/>
</dbReference>
<evidence type="ECO:0000313" key="1">
    <source>
        <dbReference type="EMBL" id="SBT10677.1"/>
    </source>
</evidence>
<reference evidence="1 2" key="1">
    <citation type="submission" date="2016-06" db="EMBL/GenBank/DDBJ databases">
        <authorList>
            <person name="Kjaerup R.B."/>
            <person name="Dalgaard T.S."/>
            <person name="Juul-Madsen H.R."/>
        </authorList>
    </citation>
    <scope>NUCLEOTIDE SEQUENCE [LARGE SCALE GENOMIC DNA]</scope>
    <source>
        <strain evidence="1">2</strain>
    </source>
</reference>
<sequence>MAKQHIDTPNEYLGKAEQFNIDEIGDGPKDIEIIDRVVSGSELDMDKFMHEPVTIMVHDSNDANDVDLVMVSVNGNRQFLQRGNPQTIKRYFVERLARAKKTSYTQTIDERLGEAMNNLTPRHALKYPFSVVEDKNPKGGAWLRGILAERT</sequence>
<evidence type="ECO:0000313" key="2">
    <source>
        <dbReference type="Proteomes" id="UP000199600"/>
    </source>
</evidence>
<organism evidence="1 2">
    <name type="scientific">Candidatus Propionivibrio aalborgensis</name>
    <dbReference type="NCBI Taxonomy" id="1860101"/>
    <lineage>
        <taxon>Bacteria</taxon>
        <taxon>Pseudomonadati</taxon>
        <taxon>Pseudomonadota</taxon>
        <taxon>Betaproteobacteria</taxon>
        <taxon>Rhodocyclales</taxon>
        <taxon>Rhodocyclaceae</taxon>
        <taxon>Propionivibrio</taxon>
    </lineage>
</organism>
<dbReference type="EMBL" id="FLQY01000364">
    <property type="protein sequence ID" value="SBT10677.1"/>
    <property type="molecule type" value="Genomic_DNA"/>
</dbReference>